<comment type="caution">
    <text evidence="1">The sequence shown here is derived from an EMBL/GenBank/DDBJ whole genome shotgun (WGS) entry which is preliminary data.</text>
</comment>
<protein>
    <submittedName>
        <fullName evidence="1">DsbA family protein</fullName>
    </submittedName>
</protein>
<dbReference type="EMBL" id="JAKFFV010000004">
    <property type="protein sequence ID" value="MCF2497899.1"/>
    <property type="molecule type" value="Genomic_DNA"/>
</dbReference>
<dbReference type="Gene3D" id="3.40.30.10">
    <property type="entry name" value="Glutaredoxin"/>
    <property type="match status" value="1"/>
</dbReference>
<reference evidence="1" key="1">
    <citation type="submission" date="2022-01" db="EMBL/GenBank/DDBJ databases">
        <title>Novel species in genus Dyadobacter.</title>
        <authorList>
            <person name="Ma C."/>
        </authorList>
    </citation>
    <scope>NUCLEOTIDE SEQUENCE</scope>
    <source>
        <strain evidence="1">CY357</strain>
    </source>
</reference>
<evidence type="ECO:0000313" key="2">
    <source>
        <dbReference type="Proteomes" id="UP001139411"/>
    </source>
</evidence>
<dbReference type="Pfam" id="PF13743">
    <property type="entry name" value="Thioredoxin_5"/>
    <property type="match status" value="1"/>
</dbReference>
<proteinExistence type="predicted"/>
<sequence length="195" mass="21920">MYVTNSFSQPIKIVYYTYPLCQISWGMQESWRRLVKTYGDRISFQFCLARENDKSSDVELSSYSACLAVKAAGLQSPTAADLFLNKLREAAMEEKRDISRVDVLVEVALEVNKQHRGLLDLHRFGKDFDAKATRQALHADLEKIHRNRIDSFPTITMTLAGKGLKLAGHSSYQRLTTALHKLLGASDSASQVSYG</sequence>
<dbReference type="SUPFAM" id="SSF52833">
    <property type="entry name" value="Thioredoxin-like"/>
    <property type="match status" value="1"/>
</dbReference>
<gene>
    <name evidence="1" type="ORF">L0661_06255</name>
</gene>
<dbReference type="RefSeq" id="WP_235177182.1">
    <property type="nucleotide sequence ID" value="NZ_JAKFFV010000004.1"/>
</dbReference>
<dbReference type="InterPro" id="IPR036249">
    <property type="entry name" value="Thioredoxin-like_sf"/>
</dbReference>
<dbReference type="Proteomes" id="UP001139411">
    <property type="component" value="Unassembled WGS sequence"/>
</dbReference>
<name>A0A9X1QDN6_9BACT</name>
<evidence type="ECO:0000313" key="1">
    <source>
        <dbReference type="EMBL" id="MCF2497899.1"/>
    </source>
</evidence>
<organism evidence="1 2">
    <name type="scientific">Dyadobacter chenhuakuii</name>
    <dbReference type="NCBI Taxonomy" id="2909339"/>
    <lineage>
        <taxon>Bacteria</taxon>
        <taxon>Pseudomonadati</taxon>
        <taxon>Bacteroidota</taxon>
        <taxon>Cytophagia</taxon>
        <taxon>Cytophagales</taxon>
        <taxon>Spirosomataceae</taxon>
        <taxon>Dyadobacter</taxon>
    </lineage>
</organism>
<accession>A0A9X1QDN6</accession>
<dbReference type="AlphaFoldDB" id="A0A9X1QDN6"/>